<name>A0A6A0AA91_HAELA</name>
<dbReference type="EMBL" id="BLLF01004371">
    <property type="protein sequence ID" value="GFH29482.1"/>
    <property type="molecule type" value="Genomic_DNA"/>
</dbReference>
<accession>A0A6A0AA91</accession>
<comment type="caution">
    <text evidence="1">The sequence shown here is derived from an EMBL/GenBank/DDBJ whole genome shotgun (WGS) entry which is preliminary data.</text>
</comment>
<sequence length="70" mass="7620">MAEVSMQRHGRAKQLVVFFGTAGIGTQGGWGADAMLRACCKWNYKCAWPAALLPGGWVPPFKMLSEEPHA</sequence>
<gene>
    <name evidence="1" type="ORF">HaLaN_28146</name>
</gene>
<dbReference type="AlphaFoldDB" id="A0A6A0AA91"/>
<organism evidence="1 2">
    <name type="scientific">Haematococcus lacustris</name>
    <name type="common">Green alga</name>
    <name type="synonym">Haematococcus pluvialis</name>
    <dbReference type="NCBI Taxonomy" id="44745"/>
    <lineage>
        <taxon>Eukaryota</taxon>
        <taxon>Viridiplantae</taxon>
        <taxon>Chlorophyta</taxon>
        <taxon>core chlorophytes</taxon>
        <taxon>Chlorophyceae</taxon>
        <taxon>CS clade</taxon>
        <taxon>Chlamydomonadales</taxon>
        <taxon>Haematococcaceae</taxon>
        <taxon>Haematococcus</taxon>
    </lineage>
</organism>
<evidence type="ECO:0000313" key="1">
    <source>
        <dbReference type="EMBL" id="GFH29482.1"/>
    </source>
</evidence>
<keyword evidence="2" id="KW-1185">Reference proteome</keyword>
<protein>
    <submittedName>
        <fullName evidence="1">Uncharacterized protein</fullName>
    </submittedName>
</protein>
<evidence type="ECO:0000313" key="2">
    <source>
        <dbReference type="Proteomes" id="UP000485058"/>
    </source>
</evidence>
<proteinExistence type="predicted"/>
<reference evidence="1 2" key="1">
    <citation type="submission" date="2020-02" db="EMBL/GenBank/DDBJ databases">
        <title>Draft genome sequence of Haematococcus lacustris strain NIES-144.</title>
        <authorList>
            <person name="Morimoto D."/>
            <person name="Nakagawa S."/>
            <person name="Yoshida T."/>
            <person name="Sawayama S."/>
        </authorList>
    </citation>
    <scope>NUCLEOTIDE SEQUENCE [LARGE SCALE GENOMIC DNA]</scope>
    <source>
        <strain evidence="1 2">NIES-144</strain>
    </source>
</reference>
<dbReference type="Proteomes" id="UP000485058">
    <property type="component" value="Unassembled WGS sequence"/>
</dbReference>